<feature type="compositionally biased region" description="Basic residues" evidence="1">
    <location>
        <begin position="58"/>
        <end position="69"/>
    </location>
</feature>
<dbReference type="GeneID" id="132539011"/>
<reference evidence="3" key="1">
    <citation type="submission" date="2025-08" db="UniProtKB">
        <authorList>
            <consortium name="RefSeq"/>
        </authorList>
    </citation>
    <scope>IDENTIFICATION</scope>
</reference>
<organism evidence="2 3">
    <name type="scientific">Erinaceus europaeus</name>
    <name type="common">Western European hedgehog</name>
    <dbReference type="NCBI Taxonomy" id="9365"/>
    <lineage>
        <taxon>Eukaryota</taxon>
        <taxon>Metazoa</taxon>
        <taxon>Chordata</taxon>
        <taxon>Craniata</taxon>
        <taxon>Vertebrata</taxon>
        <taxon>Euteleostomi</taxon>
        <taxon>Mammalia</taxon>
        <taxon>Eutheria</taxon>
        <taxon>Laurasiatheria</taxon>
        <taxon>Eulipotyphla</taxon>
        <taxon>Erinaceidae</taxon>
        <taxon>Erinaceinae</taxon>
        <taxon>Erinaceus</taxon>
    </lineage>
</organism>
<evidence type="ECO:0000313" key="2">
    <source>
        <dbReference type="Proteomes" id="UP001652624"/>
    </source>
</evidence>
<evidence type="ECO:0000313" key="3">
    <source>
        <dbReference type="RefSeq" id="XP_060048617.1"/>
    </source>
</evidence>
<dbReference type="RefSeq" id="XP_060048617.1">
    <property type="nucleotide sequence ID" value="XM_060192634.1"/>
</dbReference>
<dbReference type="Proteomes" id="UP001652624">
    <property type="component" value="Chromosome 6"/>
</dbReference>
<name>A0ABM3XIG6_ERIEU</name>
<proteinExistence type="predicted"/>
<evidence type="ECO:0000256" key="1">
    <source>
        <dbReference type="SAM" id="MobiDB-lite"/>
    </source>
</evidence>
<gene>
    <name evidence="3" type="primary">C6H1orf202</name>
</gene>
<protein>
    <submittedName>
        <fullName evidence="3">Uncharacterized protein C1orf202 homolog</fullName>
    </submittedName>
</protein>
<feature type="region of interest" description="Disordered" evidence="1">
    <location>
        <begin position="55"/>
        <end position="80"/>
    </location>
</feature>
<sequence>MADARRGGLQHELLERMARLRRRGEPEAAVRRAAPGDGGTCSGCWFWQRLFGRGAAHGSRRKKGRRGRPGKATAAAERGLRAPRSVQRLLQRLAAWRRRYLRRGERPERLEEIPLLVLGRRAAE</sequence>
<accession>A0ABM3XIG6</accession>
<keyword evidence="2" id="KW-1185">Reference proteome</keyword>